<dbReference type="PANTHER" id="PTHR46890:SF1">
    <property type="entry name" value="REVERSE TRANSCRIPTASE DOMAIN-CONTAINING PROTEIN"/>
    <property type="match status" value="1"/>
</dbReference>
<protein>
    <submittedName>
        <fullName evidence="1">Uncharacterized protein</fullName>
    </submittedName>
</protein>
<dbReference type="InterPro" id="IPR036691">
    <property type="entry name" value="Endo/exonu/phosph_ase_sf"/>
</dbReference>
<sequence length="396" mass="45607">MFCSRQILRFREVVTELGLIDLPIRNCEFTWSNGRRNPFLERLDRAFISQGWQSVFPRSTLRALPRPRFESYWLRYPSLNEVVSNFWNLTVSGLETRTGFYSKIKKVTEAIKSWSAGLSSSVKKQANVCLAWIEWLDKAAECRSLTDLELAIRPKLKEIYDELCLQEELEWRQRSRVQWLKKGDANTKFVHANATYHNSLNRISRLSDGTPIFSSPESIDSHLYNFFRNQLGVEQACRHIISLPLIYDSANSVQLNLESPFSEEEVKRAVFASAPDKAPGPDGFPTMFFQRYWSLIKADVMKVFDDFYNGMGNLDGINDSWICLIPKKPGAALASDYRPISLVNSLAKFISKVLASRLQRQLGLLINPYQAAFIHGRHILDNFFVPHILTHHLHSI</sequence>
<dbReference type="PANTHER" id="PTHR46890">
    <property type="entry name" value="NON-LTR RETROLELEMENT REVERSE TRANSCRIPTASE-LIKE PROTEIN-RELATED"/>
    <property type="match status" value="1"/>
</dbReference>
<dbReference type="AlphaFoldDB" id="A0A6V7PFX7"/>
<dbReference type="EMBL" id="LR862130">
    <property type="protein sequence ID" value="CAD1829772.1"/>
    <property type="molecule type" value="Genomic_DNA"/>
</dbReference>
<evidence type="ECO:0000313" key="1">
    <source>
        <dbReference type="EMBL" id="CAD1829772.1"/>
    </source>
</evidence>
<dbReference type="InterPro" id="IPR052343">
    <property type="entry name" value="Retrotransposon-Effector_Assoc"/>
</dbReference>
<reference evidence="1" key="1">
    <citation type="submission" date="2020-07" db="EMBL/GenBank/DDBJ databases">
        <authorList>
            <person name="Lin J."/>
        </authorList>
    </citation>
    <scope>NUCLEOTIDE SEQUENCE</scope>
</reference>
<accession>A0A6V7PFX7</accession>
<organism evidence="1">
    <name type="scientific">Ananas comosus var. bracteatus</name>
    <name type="common">red pineapple</name>
    <dbReference type="NCBI Taxonomy" id="296719"/>
    <lineage>
        <taxon>Eukaryota</taxon>
        <taxon>Viridiplantae</taxon>
        <taxon>Streptophyta</taxon>
        <taxon>Embryophyta</taxon>
        <taxon>Tracheophyta</taxon>
        <taxon>Spermatophyta</taxon>
        <taxon>Magnoliopsida</taxon>
        <taxon>Liliopsida</taxon>
        <taxon>Poales</taxon>
        <taxon>Bromeliaceae</taxon>
        <taxon>Bromelioideae</taxon>
        <taxon>Ananas</taxon>
    </lineage>
</organism>
<gene>
    <name evidence="1" type="ORF">CB5_LOCUS12983</name>
</gene>
<dbReference type="SUPFAM" id="SSF56219">
    <property type="entry name" value="DNase I-like"/>
    <property type="match status" value="1"/>
</dbReference>
<proteinExistence type="predicted"/>
<name>A0A6V7PFX7_ANACO</name>